<name>A0ABV0YAB3_9TELE</name>
<reference evidence="1 2" key="1">
    <citation type="submission" date="2021-06" db="EMBL/GenBank/DDBJ databases">
        <authorList>
            <person name="Palmer J.M."/>
        </authorList>
    </citation>
    <scope>NUCLEOTIDE SEQUENCE [LARGE SCALE GENOMIC DNA]</scope>
    <source>
        <strain evidence="1 2">AS_MEX2019</strain>
        <tissue evidence="1">Muscle</tissue>
    </source>
</reference>
<sequence length="144" mass="15981">MTLFTSSRITPATHNSKIYSPSVLISCFPLPTILIPLSSSVNRPEGTGLPDHPVEISCVTINLFNQNSASVIVTCSRELYIMRAIESSKLKKQSKKTLFDLCNSKLFLLFGPDTFLHQNSLKFGPDTFLYQNRLKGTVGFPLVV</sequence>
<evidence type="ECO:0000313" key="1">
    <source>
        <dbReference type="EMBL" id="MEQ2290582.1"/>
    </source>
</evidence>
<proteinExistence type="predicted"/>
<dbReference type="Proteomes" id="UP001469553">
    <property type="component" value="Unassembled WGS sequence"/>
</dbReference>
<comment type="caution">
    <text evidence="1">The sequence shown here is derived from an EMBL/GenBank/DDBJ whole genome shotgun (WGS) entry which is preliminary data.</text>
</comment>
<gene>
    <name evidence="1" type="ORF">AMECASPLE_004554</name>
</gene>
<accession>A0ABV0YAB3</accession>
<evidence type="ECO:0000313" key="2">
    <source>
        <dbReference type="Proteomes" id="UP001469553"/>
    </source>
</evidence>
<keyword evidence="2" id="KW-1185">Reference proteome</keyword>
<organism evidence="1 2">
    <name type="scientific">Ameca splendens</name>
    <dbReference type="NCBI Taxonomy" id="208324"/>
    <lineage>
        <taxon>Eukaryota</taxon>
        <taxon>Metazoa</taxon>
        <taxon>Chordata</taxon>
        <taxon>Craniata</taxon>
        <taxon>Vertebrata</taxon>
        <taxon>Euteleostomi</taxon>
        <taxon>Actinopterygii</taxon>
        <taxon>Neopterygii</taxon>
        <taxon>Teleostei</taxon>
        <taxon>Neoteleostei</taxon>
        <taxon>Acanthomorphata</taxon>
        <taxon>Ovalentaria</taxon>
        <taxon>Atherinomorphae</taxon>
        <taxon>Cyprinodontiformes</taxon>
        <taxon>Goodeidae</taxon>
        <taxon>Ameca</taxon>
    </lineage>
</organism>
<dbReference type="EMBL" id="JAHRIP010028410">
    <property type="protein sequence ID" value="MEQ2290582.1"/>
    <property type="molecule type" value="Genomic_DNA"/>
</dbReference>
<protein>
    <submittedName>
        <fullName evidence="1">Uncharacterized protein</fullName>
    </submittedName>
</protein>